<dbReference type="Pfam" id="PF14076">
    <property type="entry name" value="DUF4258"/>
    <property type="match status" value="1"/>
</dbReference>
<protein>
    <submittedName>
        <fullName evidence="1">DUF4258 domain-containing protein</fullName>
    </submittedName>
</protein>
<dbReference type="InterPro" id="IPR025354">
    <property type="entry name" value="DUF4258"/>
</dbReference>
<name>A0ABU4UGT3_9GAMM</name>
<accession>A0ABU4UGT3</accession>
<dbReference type="Proteomes" id="UP001284537">
    <property type="component" value="Unassembled WGS sequence"/>
</dbReference>
<proteinExistence type="predicted"/>
<organism evidence="1 2">
    <name type="scientific">Methylomonas defluvii</name>
    <dbReference type="NCBI Taxonomy" id="3045149"/>
    <lineage>
        <taxon>Bacteria</taxon>
        <taxon>Pseudomonadati</taxon>
        <taxon>Pseudomonadota</taxon>
        <taxon>Gammaproteobacteria</taxon>
        <taxon>Methylococcales</taxon>
        <taxon>Methylococcaceae</taxon>
        <taxon>Methylomonas</taxon>
    </lineage>
</organism>
<evidence type="ECO:0000313" key="1">
    <source>
        <dbReference type="EMBL" id="MDX8128323.1"/>
    </source>
</evidence>
<keyword evidence="2" id="KW-1185">Reference proteome</keyword>
<dbReference type="RefSeq" id="WP_319961935.1">
    <property type="nucleotide sequence ID" value="NZ_JAXARY010000012.1"/>
</dbReference>
<sequence length="90" mass="10453">MKLIYRKHAIIRMFERGITDQDIRSVLANGEVIMHYPNDTPYPSQLVLGWINGNPIHVLSATAEDDEFIVITAYQPTPSLWENNFKRKRP</sequence>
<gene>
    <name evidence="1" type="ORF">QLH52_13590</name>
</gene>
<reference evidence="1 2" key="1">
    <citation type="submission" date="2023-11" db="EMBL/GenBank/DDBJ databases">
        <authorList>
            <person name="Ouyang M.-Y."/>
        </authorList>
    </citation>
    <scope>NUCLEOTIDE SEQUENCE [LARGE SCALE GENOMIC DNA]</scope>
    <source>
        <strain evidence="1 2">OY6</strain>
    </source>
</reference>
<dbReference type="EMBL" id="JAXARY010000012">
    <property type="protein sequence ID" value="MDX8128323.1"/>
    <property type="molecule type" value="Genomic_DNA"/>
</dbReference>
<comment type="caution">
    <text evidence="1">The sequence shown here is derived from an EMBL/GenBank/DDBJ whole genome shotgun (WGS) entry which is preliminary data.</text>
</comment>
<evidence type="ECO:0000313" key="2">
    <source>
        <dbReference type="Proteomes" id="UP001284537"/>
    </source>
</evidence>